<dbReference type="OrthoDB" id="342730at2759"/>
<name>A0A016VDW2_9BILA</name>
<sequence length="79" mass="8639">MFWSLTQGTTGFRQVLRVSQDLRAWPDVSLQVFTSDGEFICTFGTWGGGAGQLKGVEALCVSDGGVVASDRENHRIQIF</sequence>
<dbReference type="STRING" id="53326.A0A016VDW2"/>
<gene>
    <name evidence="3" type="primary">Acey_s0012.g1904</name>
    <name evidence="3" type="ORF">Y032_0012g1904</name>
</gene>
<evidence type="ECO:0000313" key="4">
    <source>
        <dbReference type="Proteomes" id="UP000024635"/>
    </source>
</evidence>
<dbReference type="InterPro" id="IPR001258">
    <property type="entry name" value="NHL_repeat"/>
</dbReference>
<comment type="caution">
    <text evidence="3">The sequence shown here is derived from an EMBL/GenBank/DDBJ whole genome shotgun (WGS) entry which is preliminary data.</text>
</comment>
<dbReference type="Gene3D" id="2.120.10.30">
    <property type="entry name" value="TolB, C-terminal domain"/>
    <property type="match status" value="1"/>
</dbReference>
<proteinExistence type="predicted"/>
<keyword evidence="1" id="KW-0677">Repeat</keyword>
<dbReference type="PROSITE" id="PS51125">
    <property type="entry name" value="NHL"/>
    <property type="match status" value="1"/>
</dbReference>
<feature type="repeat" description="NHL" evidence="2">
    <location>
        <begin position="40"/>
        <end position="79"/>
    </location>
</feature>
<evidence type="ECO:0008006" key="5">
    <source>
        <dbReference type="Google" id="ProtNLM"/>
    </source>
</evidence>
<reference evidence="4" key="1">
    <citation type="journal article" date="2015" name="Nat. Genet.">
        <title>The genome and transcriptome of the zoonotic hookworm Ancylostoma ceylanicum identify infection-specific gene families.</title>
        <authorList>
            <person name="Schwarz E.M."/>
            <person name="Hu Y."/>
            <person name="Antoshechkin I."/>
            <person name="Miller M.M."/>
            <person name="Sternberg P.W."/>
            <person name="Aroian R.V."/>
        </authorList>
    </citation>
    <scope>NUCLEOTIDE SEQUENCE</scope>
    <source>
        <strain evidence="4">HY135</strain>
    </source>
</reference>
<accession>A0A016VDW2</accession>
<evidence type="ECO:0000256" key="2">
    <source>
        <dbReference type="PROSITE-ProRule" id="PRU00504"/>
    </source>
</evidence>
<protein>
    <recommendedName>
        <fullName evidence="5">NHL repeat protein</fullName>
    </recommendedName>
</protein>
<evidence type="ECO:0000313" key="3">
    <source>
        <dbReference type="EMBL" id="EYC25456.1"/>
    </source>
</evidence>
<dbReference type="AlphaFoldDB" id="A0A016VDW2"/>
<dbReference type="EMBL" id="JARK01001348">
    <property type="protein sequence ID" value="EYC25456.1"/>
    <property type="molecule type" value="Genomic_DNA"/>
</dbReference>
<dbReference type="InterPro" id="IPR011042">
    <property type="entry name" value="6-blade_b-propeller_TolB-like"/>
</dbReference>
<dbReference type="Proteomes" id="UP000024635">
    <property type="component" value="Unassembled WGS sequence"/>
</dbReference>
<evidence type="ECO:0000256" key="1">
    <source>
        <dbReference type="ARBA" id="ARBA00022737"/>
    </source>
</evidence>
<dbReference type="Pfam" id="PF01436">
    <property type="entry name" value="NHL"/>
    <property type="match status" value="1"/>
</dbReference>
<keyword evidence="4" id="KW-1185">Reference proteome</keyword>
<organism evidence="3 4">
    <name type="scientific">Ancylostoma ceylanicum</name>
    <dbReference type="NCBI Taxonomy" id="53326"/>
    <lineage>
        <taxon>Eukaryota</taxon>
        <taxon>Metazoa</taxon>
        <taxon>Ecdysozoa</taxon>
        <taxon>Nematoda</taxon>
        <taxon>Chromadorea</taxon>
        <taxon>Rhabditida</taxon>
        <taxon>Rhabditina</taxon>
        <taxon>Rhabditomorpha</taxon>
        <taxon>Strongyloidea</taxon>
        <taxon>Ancylostomatidae</taxon>
        <taxon>Ancylostomatinae</taxon>
        <taxon>Ancylostoma</taxon>
    </lineage>
</organism>